<gene>
    <name evidence="2" type="ORF">WJX72_011254</name>
</gene>
<comment type="caution">
    <text evidence="2">The sequence shown here is derived from an EMBL/GenBank/DDBJ whole genome shotgun (WGS) entry which is preliminary data.</text>
</comment>
<dbReference type="AlphaFoldDB" id="A0AAW1R9D0"/>
<dbReference type="Proteomes" id="UP001489004">
    <property type="component" value="Unassembled WGS sequence"/>
</dbReference>
<organism evidence="2 3">
    <name type="scientific">[Myrmecia] bisecta</name>
    <dbReference type="NCBI Taxonomy" id="41462"/>
    <lineage>
        <taxon>Eukaryota</taxon>
        <taxon>Viridiplantae</taxon>
        <taxon>Chlorophyta</taxon>
        <taxon>core chlorophytes</taxon>
        <taxon>Trebouxiophyceae</taxon>
        <taxon>Trebouxiales</taxon>
        <taxon>Trebouxiaceae</taxon>
        <taxon>Myrmecia</taxon>
    </lineage>
</organism>
<keyword evidence="1" id="KW-0472">Membrane</keyword>
<sequence>MAGPPNITSELLAQCSSADPKGSTSSQLAFLGAFASLINALGGETYRRQFVSFREALDGMDPPDLVVIDAFGTPFIDLAHQRGLNYAIFYAIPLGVMAGFGDVPEAPHALLGELRAVHATSFTPRLRKAVVTPIIIFNTMIATTKLDTLRRELGVEPYLDPLTNWKGHLVLSTWSLGMDVARKLSPLTVMTGFAHDPKLIDPSASSVAEGAPSDRALWEWLSQHEKAGLVYIAFGSELPVTKATIRVLLEGAKAAVTSRGGKVLLALRADNWERAGVTDGGGVWRKREALVKQFRINVMGGGSAKRAADALEMALAVGWEHLLPVEEQVSVLVATNADIYVEEQVSFLVATNADIYALFAAVVLSTLGLLGWLAVKMLGCV</sequence>
<accession>A0AAW1R9D0</accession>
<feature type="transmembrane region" description="Helical" evidence="1">
    <location>
        <begin position="355"/>
        <end position="375"/>
    </location>
</feature>
<protein>
    <submittedName>
        <fullName evidence="2">Uncharacterized protein</fullName>
    </submittedName>
</protein>
<dbReference type="SUPFAM" id="SSF53756">
    <property type="entry name" value="UDP-Glycosyltransferase/glycogen phosphorylase"/>
    <property type="match status" value="1"/>
</dbReference>
<reference evidence="2 3" key="1">
    <citation type="journal article" date="2024" name="Nat. Commun.">
        <title>Phylogenomics reveals the evolutionary origins of lichenization in chlorophyte algae.</title>
        <authorList>
            <person name="Puginier C."/>
            <person name="Libourel C."/>
            <person name="Otte J."/>
            <person name="Skaloud P."/>
            <person name="Haon M."/>
            <person name="Grisel S."/>
            <person name="Petersen M."/>
            <person name="Berrin J.G."/>
            <person name="Delaux P.M."/>
            <person name="Dal Grande F."/>
            <person name="Keller J."/>
        </authorList>
    </citation>
    <scope>NUCLEOTIDE SEQUENCE [LARGE SCALE GENOMIC DNA]</scope>
    <source>
        <strain evidence="2 3">SAG 2043</strain>
    </source>
</reference>
<dbReference type="Gene3D" id="3.40.50.2000">
    <property type="entry name" value="Glycogen Phosphorylase B"/>
    <property type="match status" value="2"/>
</dbReference>
<proteinExistence type="predicted"/>
<dbReference type="EMBL" id="JALJOR010000001">
    <property type="protein sequence ID" value="KAK9830358.1"/>
    <property type="molecule type" value="Genomic_DNA"/>
</dbReference>
<keyword evidence="1" id="KW-0812">Transmembrane</keyword>
<evidence type="ECO:0000313" key="3">
    <source>
        <dbReference type="Proteomes" id="UP001489004"/>
    </source>
</evidence>
<evidence type="ECO:0000313" key="2">
    <source>
        <dbReference type="EMBL" id="KAK9830358.1"/>
    </source>
</evidence>
<keyword evidence="1" id="KW-1133">Transmembrane helix</keyword>
<evidence type="ECO:0000256" key="1">
    <source>
        <dbReference type="SAM" id="Phobius"/>
    </source>
</evidence>
<name>A0AAW1R9D0_9CHLO</name>
<keyword evidence="3" id="KW-1185">Reference proteome</keyword>